<dbReference type="PROSITE" id="PS51450">
    <property type="entry name" value="LRR"/>
    <property type="match status" value="4"/>
</dbReference>
<feature type="transmembrane region" description="Helical" evidence="4">
    <location>
        <begin position="260"/>
        <end position="285"/>
    </location>
</feature>
<dbReference type="SMART" id="SM00369">
    <property type="entry name" value="LRR_TYP"/>
    <property type="match status" value="3"/>
</dbReference>
<evidence type="ECO:0000256" key="2">
    <source>
        <dbReference type="ARBA" id="ARBA00022737"/>
    </source>
</evidence>
<dbReference type="PANTHER" id="PTHR24366">
    <property type="entry name" value="IG(IMMUNOGLOBULIN) AND LRR(LEUCINE RICH REPEAT) DOMAINS"/>
    <property type="match status" value="1"/>
</dbReference>
<feature type="region of interest" description="Disordered" evidence="3">
    <location>
        <begin position="206"/>
        <end position="256"/>
    </location>
</feature>
<dbReference type="InterPro" id="IPR032675">
    <property type="entry name" value="LRR_dom_sf"/>
</dbReference>
<evidence type="ECO:0000256" key="1">
    <source>
        <dbReference type="ARBA" id="ARBA00022614"/>
    </source>
</evidence>
<keyword evidence="6" id="KW-1185">Reference proteome</keyword>
<keyword evidence="4" id="KW-0472">Membrane</keyword>
<keyword evidence="1" id="KW-0433">Leucine-rich repeat</keyword>
<name>A0AAV4H2F1_9GAST</name>
<dbReference type="EMBL" id="BMAT01008747">
    <property type="protein sequence ID" value="GFR91879.1"/>
    <property type="molecule type" value="Genomic_DNA"/>
</dbReference>
<protein>
    <submittedName>
        <fullName evidence="5">Leucine Rich Repeat family protein</fullName>
    </submittedName>
</protein>
<reference evidence="5 6" key="1">
    <citation type="journal article" date="2021" name="Elife">
        <title>Chloroplast acquisition without the gene transfer in kleptoplastic sea slugs, Plakobranchus ocellatus.</title>
        <authorList>
            <person name="Maeda T."/>
            <person name="Takahashi S."/>
            <person name="Yoshida T."/>
            <person name="Shimamura S."/>
            <person name="Takaki Y."/>
            <person name="Nagai Y."/>
            <person name="Toyoda A."/>
            <person name="Suzuki Y."/>
            <person name="Arimoto A."/>
            <person name="Ishii H."/>
            <person name="Satoh N."/>
            <person name="Nishiyama T."/>
            <person name="Hasebe M."/>
            <person name="Maruyama T."/>
            <person name="Minagawa J."/>
            <person name="Obokata J."/>
            <person name="Shigenobu S."/>
        </authorList>
    </citation>
    <scope>NUCLEOTIDE SEQUENCE [LARGE SCALE GENOMIC DNA]</scope>
</reference>
<keyword evidence="4" id="KW-0812">Transmembrane</keyword>
<comment type="caution">
    <text evidence="5">The sequence shown here is derived from an EMBL/GenBank/DDBJ whole genome shotgun (WGS) entry which is preliminary data.</text>
</comment>
<dbReference type="Gene3D" id="3.80.10.10">
    <property type="entry name" value="Ribonuclease Inhibitor"/>
    <property type="match status" value="1"/>
</dbReference>
<gene>
    <name evidence="5" type="ORF">ElyMa_004339300</name>
</gene>
<keyword evidence="4" id="KW-1133">Transmembrane helix</keyword>
<dbReference type="AlphaFoldDB" id="A0AAV4H2F1"/>
<proteinExistence type="predicted"/>
<organism evidence="5 6">
    <name type="scientific">Elysia marginata</name>
    <dbReference type="NCBI Taxonomy" id="1093978"/>
    <lineage>
        <taxon>Eukaryota</taxon>
        <taxon>Metazoa</taxon>
        <taxon>Spiralia</taxon>
        <taxon>Lophotrochozoa</taxon>
        <taxon>Mollusca</taxon>
        <taxon>Gastropoda</taxon>
        <taxon>Heterobranchia</taxon>
        <taxon>Euthyneura</taxon>
        <taxon>Panpulmonata</taxon>
        <taxon>Sacoglossa</taxon>
        <taxon>Placobranchoidea</taxon>
        <taxon>Plakobranchidae</taxon>
        <taxon>Elysia</taxon>
    </lineage>
</organism>
<dbReference type="InterPro" id="IPR003591">
    <property type="entry name" value="Leu-rich_rpt_typical-subtyp"/>
</dbReference>
<dbReference type="Pfam" id="PF13855">
    <property type="entry name" value="LRR_8"/>
    <property type="match status" value="1"/>
</dbReference>
<dbReference type="SUPFAM" id="SSF52058">
    <property type="entry name" value="L domain-like"/>
    <property type="match status" value="1"/>
</dbReference>
<accession>A0AAV4H2F1</accession>
<dbReference type="PANTHER" id="PTHR24366:SF96">
    <property type="entry name" value="LEUCINE RICH REPEAT CONTAINING 53"/>
    <property type="match status" value="1"/>
</dbReference>
<evidence type="ECO:0000256" key="3">
    <source>
        <dbReference type="SAM" id="MobiDB-lite"/>
    </source>
</evidence>
<evidence type="ECO:0000313" key="5">
    <source>
        <dbReference type="EMBL" id="GFR91879.1"/>
    </source>
</evidence>
<sequence>MAASLEDLYLCNNKIKDIGGKFKFLSDLQFLDLSGNNLESLERSSLQGLIKLKYLDLRKNDITHISDDAFTDTKFLCDLYLDGNRITSLGWILRLPNKHSLGSLYQLKVGQNQLTTVPPDLFIVFPGLNILYLSGNPLQCSDHMTHLQQTYSEKLLIGDTKCRPSLTVTNKFATWPVSHQKTPRTFDMSTSPLLVTKYTLETQESRKSTDVGFPSTRNTTESRKSTDVVFPSTRNTTESRKSTDVNFPPTPEDSSRSKTIVTGIVISMTLLVVYVVCAVTVVVLWRRRKKQGKGETVSQPTPGTSVRYSRTDGIALTQGLLDS</sequence>
<keyword evidence="2" id="KW-0677">Repeat</keyword>
<dbReference type="Proteomes" id="UP000762676">
    <property type="component" value="Unassembled WGS sequence"/>
</dbReference>
<evidence type="ECO:0000256" key="4">
    <source>
        <dbReference type="SAM" id="Phobius"/>
    </source>
</evidence>
<evidence type="ECO:0000313" key="6">
    <source>
        <dbReference type="Proteomes" id="UP000762676"/>
    </source>
</evidence>
<dbReference type="InterPro" id="IPR001611">
    <property type="entry name" value="Leu-rich_rpt"/>
</dbReference>